<protein>
    <submittedName>
        <fullName evidence="5">Ribose 5-phosphate isomerase B</fullName>
        <ecNumber evidence="5">5.3.1.6</ecNumber>
    </submittedName>
</protein>
<comment type="caution">
    <text evidence="5">The sequence shown here is derived from an EMBL/GenBank/DDBJ whole genome shotgun (WGS) entry which is preliminary data.</text>
</comment>
<feature type="binding site" evidence="4">
    <location>
        <position position="142"/>
    </location>
    <ligand>
        <name>D-ribulose 5-phosphate</name>
        <dbReference type="ChEBI" id="CHEBI:58121"/>
    </ligand>
</feature>
<dbReference type="SUPFAM" id="SSF89623">
    <property type="entry name" value="Ribose/Galactose isomerase RpiB/AlsB"/>
    <property type="match status" value="1"/>
</dbReference>
<evidence type="ECO:0000256" key="1">
    <source>
        <dbReference type="ARBA" id="ARBA00008754"/>
    </source>
</evidence>
<keyword evidence="2 5" id="KW-0413">Isomerase</keyword>
<dbReference type="NCBIfam" id="TIGR01120">
    <property type="entry name" value="rpiB"/>
    <property type="match status" value="1"/>
</dbReference>
<dbReference type="NCBIfam" id="NF004051">
    <property type="entry name" value="PRK05571.1"/>
    <property type="match status" value="1"/>
</dbReference>
<feature type="binding site" evidence="4">
    <location>
        <begin position="18"/>
        <end position="19"/>
    </location>
    <ligand>
        <name>D-ribulose 5-phosphate</name>
        <dbReference type="ChEBI" id="CHEBI:58121"/>
    </ligand>
</feature>
<feature type="binding site" evidence="4">
    <location>
        <begin position="76"/>
        <end position="80"/>
    </location>
    <ligand>
        <name>D-ribulose 5-phosphate</name>
        <dbReference type="ChEBI" id="CHEBI:58121"/>
    </ligand>
</feature>
<dbReference type="InterPro" id="IPR003500">
    <property type="entry name" value="RpiB_LacA_LacB"/>
</dbReference>
<comment type="similarity">
    <text evidence="1">Belongs to the LacAB/RpiB family.</text>
</comment>
<feature type="active site" description="Proton acceptor" evidence="3">
    <location>
        <position position="75"/>
    </location>
</feature>
<dbReference type="GO" id="GO:0009052">
    <property type="term" value="P:pentose-phosphate shunt, non-oxidative branch"/>
    <property type="evidence" value="ECO:0007669"/>
    <property type="project" value="TreeGrafter"/>
</dbReference>
<feature type="binding site" evidence="4">
    <location>
        <position position="146"/>
    </location>
    <ligand>
        <name>D-ribulose 5-phosphate</name>
        <dbReference type="ChEBI" id="CHEBI:58121"/>
    </ligand>
</feature>
<dbReference type="EMBL" id="JACPSX010000027">
    <property type="protein sequence ID" value="MBI3013762.1"/>
    <property type="molecule type" value="Genomic_DNA"/>
</dbReference>
<dbReference type="PANTHER" id="PTHR30345:SF0">
    <property type="entry name" value="DNA DAMAGE-REPAIR_TOLERATION PROTEIN DRT102"/>
    <property type="match status" value="1"/>
</dbReference>
<dbReference type="NCBIfam" id="TIGR00689">
    <property type="entry name" value="rpiB_lacA_lacB"/>
    <property type="match status" value="1"/>
</dbReference>
<evidence type="ECO:0000256" key="4">
    <source>
        <dbReference type="PIRSR" id="PIRSR005384-2"/>
    </source>
</evidence>
<dbReference type="Pfam" id="PF02502">
    <property type="entry name" value="LacAB_rpiB"/>
    <property type="match status" value="1"/>
</dbReference>
<evidence type="ECO:0000256" key="3">
    <source>
        <dbReference type="PIRSR" id="PIRSR005384-1"/>
    </source>
</evidence>
<sequence length="156" mass="17137">MDGEQDQKRGLEVAIAADHAGYPLKEDLKNFLKNKGYTPIDLGTHSADPVDYPDFADPLARGISNGDYERGILICGTGIGMSMTANRFPGVRAALVQDAETARLSREHNDANVLVLGGRVTPFESAREILEVWLATEFAGGRHERRIQKMERLNGN</sequence>
<dbReference type="GO" id="GO:0004751">
    <property type="term" value="F:ribose-5-phosphate isomerase activity"/>
    <property type="evidence" value="ECO:0007669"/>
    <property type="project" value="UniProtKB-EC"/>
</dbReference>
<feature type="active site" description="Proton donor" evidence="3">
    <location>
        <position position="108"/>
    </location>
</feature>
<dbReference type="GO" id="GO:0019316">
    <property type="term" value="P:D-allose catabolic process"/>
    <property type="evidence" value="ECO:0007669"/>
    <property type="project" value="TreeGrafter"/>
</dbReference>
<evidence type="ECO:0000313" key="5">
    <source>
        <dbReference type="EMBL" id="MBI3013762.1"/>
    </source>
</evidence>
<accession>A0A932LZ16</accession>
<evidence type="ECO:0000313" key="6">
    <source>
        <dbReference type="Proteomes" id="UP000741360"/>
    </source>
</evidence>
<evidence type="ECO:0000256" key="2">
    <source>
        <dbReference type="ARBA" id="ARBA00023235"/>
    </source>
</evidence>
<dbReference type="InterPro" id="IPR004785">
    <property type="entry name" value="RpiB"/>
</dbReference>
<dbReference type="PIRSF" id="PIRSF005384">
    <property type="entry name" value="RpiB_LacA_B"/>
    <property type="match status" value="1"/>
</dbReference>
<feature type="binding site" evidence="4">
    <location>
        <position position="109"/>
    </location>
    <ligand>
        <name>D-ribulose 5-phosphate</name>
        <dbReference type="ChEBI" id="CHEBI:58121"/>
    </ligand>
</feature>
<organism evidence="5 6">
    <name type="scientific">Tectimicrobiota bacterium</name>
    <dbReference type="NCBI Taxonomy" id="2528274"/>
    <lineage>
        <taxon>Bacteria</taxon>
        <taxon>Pseudomonadati</taxon>
        <taxon>Nitrospinota/Tectimicrobiota group</taxon>
        <taxon>Candidatus Tectimicrobiota</taxon>
    </lineage>
</organism>
<dbReference type="PANTHER" id="PTHR30345">
    <property type="entry name" value="RIBOSE-5-PHOSPHATE ISOMERASE B"/>
    <property type="match status" value="1"/>
</dbReference>
<feature type="binding site" evidence="4">
    <location>
        <position position="119"/>
    </location>
    <ligand>
        <name>D-ribulose 5-phosphate</name>
        <dbReference type="ChEBI" id="CHEBI:58121"/>
    </ligand>
</feature>
<gene>
    <name evidence="5" type="primary">rpiB</name>
    <name evidence="5" type="ORF">HYY65_01555</name>
</gene>
<dbReference type="AlphaFoldDB" id="A0A932LZ16"/>
<dbReference type="Proteomes" id="UP000741360">
    <property type="component" value="Unassembled WGS sequence"/>
</dbReference>
<dbReference type="EC" id="5.3.1.6" evidence="5"/>
<dbReference type="InterPro" id="IPR036569">
    <property type="entry name" value="RpiB_LacA_LacB_sf"/>
</dbReference>
<name>A0A932LZ16_UNCTE</name>
<proteinExistence type="inferred from homology"/>
<dbReference type="Gene3D" id="3.40.1400.10">
    <property type="entry name" value="Sugar-phosphate isomerase, RpiB/LacA/LacB"/>
    <property type="match status" value="1"/>
</dbReference>
<reference evidence="5" key="1">
    <citation type="submission" date="2020-07" db="EMBL/GenBank/DDBJ databases">
        <title>Huge and variable diversity of episymbiotic CPR bacteria and DPANN archaea in groundwater ecosystems.</title>
        <authorList>
            <person name="He C.Y."/>
            <person name="Keren R."/>
            <person name="Whittaker M."/>
            <person name="Farag I.F."/>
            <person name="Doudna J."/>
            <person name="Cate J.H.D."/>
            <person name="Banfield J.F."/>
        </authorList>
    </citation>
    <scope>NUCLEOTIDE SEQUENCE</scope>
    <source>
        <strain evidence="5">NC_groundwater_717_Ag_S-0.2um_59_8</strain>
    </source>
</reference>